<reference evidence="3 4" key="1">
    <citation type="submission" date="2017-08" db="EMBL/GenBank/DDBJ databases">
        <title>Substantial Increase in Enzyme Production by Combined Drug-Resistance Mutations in Paenibacillus agaridevorans.</title>
        <authorList>
            <person name="Tanaka Y."/>
            <person name="Funane K."/>
            <person name="Hosaka T."/>
            <person name="Shiwa Y."/>
            <person name="Fujita N."/>
            <person name="Miyazaki T."/>
            <person name="Yoshikawa H."/>
            <person name="Murakami K."/>
            <person name="Kasahara K."/>
            <person name="Inaoka T."/>
            <person name="Hiraga Y."/>
            <person name="Ochi K."/>
        </authorList>
    </citation>
    <scope>NUCLEOTIDE SEQUENCE [LARGE SCALE GENOMIC DNA]</scope>
    <source>
        <strain evidence="3 4">T-3040</strain>
    </source>
</reference>
<dbReference type="HAMAP" id="MF_00795">
    <property type="entry name" value="CutC"/>
    <property type="match status" value="1"/>
</dbReference>
<protein>
    <recommendedName>
        <fullName evidence="2">PF03932 family protein CutC</fullName>
    </recommendedName>
</protein>
<dbReference type="GO" id="GO:0005507">
    <property type="term" value="F:copper ion binding"/>
    <property type="evidence" value="ECO:0007669"/>
    <property type="project" value="TreeGrafter"/>
</dbReference>
<keyword evidence="2" id="KW-0963">Cytoplasm</keyword>
<name>A0A2R5ER84_9BACL</name>
<dbReference type="RefSeq" id="WP_108993971.1">
    <property type="nucleotide sequence ID" value="NZ_BDQX01000196.1"/>
</dbReference>
<evidence type="ECO:0000256" key="2">
    <source>
        <dbReference type="HAMAP-Rule" id="MF_00795"/>
    </source>
</evidence>
<keyword evidence="4" id="KW-1185">Reference proteome</keyword>
<dbReference type="GO" id="GO:0005737">
    <property type="term" value="C:cytoplasm"/>
    <property type="evidence" value="ECO:0007669"/>
    <property type="project" value="UniProtKB-SubCell"/>
</dbReference>
<dbReference type="Gene3D" id="3.20.20.380">
    <property type="entry name" value="Copper homeostasis (CutC) domain"/>
    <property type="match status" value="1"/>
</dbReference>
<accession>A0A2R5ER84</accession>
<evidence type="ECO:0000313" key="4">
    <source>
        <dbReference type="Proteomes" id="UP000245202"/>
    </source>
</evidence>
<comment type="similarity">
    <text evidence="1 2">Belongs to the CutC family.</text>
</comment>
<gene>
    <name evidence="2" type="primary">cutC</name>
    <name evidence="3" type="ORF">PAT3040_03830</name>
</gene>
<dbReference type="Proteomes" id="UP000245202">
    <property type="component" value="Unassembled WGS sequence"/>
</dbReference>
<organism evidence="3 4">
    <name type="scientific">Paenibacillus agaridevorans</name>
    <dbReference type="NCBI Taxonomy" id="171404"/>
    <lineage>
        <taxon>Bacteria</taxon>
        <taxon>Bacillati</taxon>
        <taxon>Bacillota</taxon>
        <taxon>Bacilli</taxon>
        <taxon>Bacillales</taxon>
        <taxon>Paenibacillaceae</taxon>
        <taxon>Paenibacillus</taxon>
    </lineage>
</organism>
<sequence length="233" mass="25175">MLRKLEIIATTPVEALAAERAGADRIELIAAMSEGGLTPSYGTIVRTVQAVRLPVRVMVRPHSRSFVYTSDELETMTADIRMIRESGAAGLVFGVLTPDGQVDVAAVERLCAGAPMLPVTYHRAIDEARDIAEALRELERIPSVDRVLTSGGHADGAWHARYKLRELQAATPLKLIAAKGLTVEKLEAFLEDAEGVNEVHFGTGARVGGREDSPIDPERVEACARLLRGGQNE</sequence>
<dbReference type="SUPFAM" id="SSF110395">
    <property type="entry name" value="CutC-like"/>
    <property type="match status" value="1"/>
</dbReference>
<proteinExistence type="inferred from homology"/>
<comment type="caution">
    <text evidence="3">The sequence shown here is derived from an EMBL/GenBank/DDBJ whole genome shotgun (WGS) entry which is preliminary data.</text>
</comment>
<comment type="caution">
    <text evidence="2">Once thought to be involved in copper homeostasis, experiments in E.coli have shown this is not the case.</text>
</comment>
<dbReference type="AlphaFoldDB" id="A0A2R5ER84"/>
<dbReference type="InterPro" id="IPR005627">
    <property type="entry name" value="CutC-like"/>
</dbReference>
<evidence type="ECO:0000313" key="3">
    <source>
        <dbReference type="EMBL" id="GBG09190.1"/>
    </source>
</evidence>
<dbReference type="PANTHER" id="PTHR12598:SF0">
    <property type="entry name" value="COPPER HOMEOSTASIS PROTEIN CUTC HOMOLOG"/>
    <property type="match status" value="1"/>
</dbReference>
<dbReference type="PANTHER" id="PTHR12598">
    <property type="entry name" value="COPPER HOMEOSTASIS PROTEIN CUTC"/>
    <property type="match status" value="1"/>
</dbReference>
<dbReference type="Pfam" id="PF03932">
    <property type="entry name" value="CutC"/>
    <property type="match status" value="1"/>
</dbReference>
<comment type="subcellular location">
    <subcellularLocation>
        <location evidence="2">Cytoplasm</location>
    </subcellularLocation>
</comment>
<dbReference type="InterPro" id="IPR036822">
    <property type="entry name" value="CutC-like_dom_sf"/>
</dbReference>
<dbReference type="EMBL" id="BDQX01000196">
    <property type="protein sequence ID" value="GBG09190.1"/>
    <property type="molecule type" value="Genomic_DNA"/>
</dbReference>
<evidence type="ECO:0000256" key="1">
    <source>
        <dbReference type="ARBA" id="ARBA00007768"/>
    </source>
</evidence>